<evidence type="ECO:0000313" key="12">
    <source>
        <dbReference type="Proteomes" id="UP000248066"/>
    </source>
</evidence>
<evidence type="ECO:0000256" key="7">
    <source>
        <dbReference type="ARBA" id="ARBA00040167"/>
    </source>
</evidence>
<reference evidence="11 12" key="1">
    <citation type="submission" date="2017-10" db="EMBL/GenBank/DDBJ databases">
        <title>Bacillus sp. nov., a halophilic bacterium isolated from a Yangshapao Lake.</title>
        <authorList>
            <person name="Wang H."/>
        </authorList>
    </citation>
    <scope>NUCLEOTIDE SEQUENCE [LARGE SCALE GENOMIC DNA]</scope>
    <source>
        <strain evidence="11 12">YSP-3</strain>
    </source>
</reference>
<feature type="domain" description="Tetrapyrrole biosynthesis uroporphyrinogen III synthase" evidence="10">
    <location>
        <begin position="21"/>
        <end position="251"/>
    </location>
</feature>
<dbReference type="OrthoDB" id="9815856at2"/>
<dbReference type="PANTHER" id="PTHR38042:SF1">
    <property type="entry name" value="UROPORPHYRINOGEN-III SYNTHASE, CHLOROPLASTIC"/>
    <property type="match status" value="1"/>
</dbReference>
<evidence type="ECO:0000256" key="6">
    <source>
        <dbReference type="ARBA" id="ARBA00037589"/>
    </source>
</evidence>
<comment type="pathway">
    <text evidence="1 9">Porphyrin-containing compound metabolism; protoporphyrin-IX biosynthesis; coproporphyrinogen-III from 5-aminolevulinate: step 3/4.</text>
</comment>
<dbReference type="EMBL" id="PDOF01000001">
    <property type="protein sequence ID" value="PYZ97318.1"/>
    <property type="molecule type" value="Genomic_DNA"/>
</dbReference>
<dbReference type="Proteomes" id="UP000248066">
    <property type="component" value="Unassembled WGS sequence"/>
</dbReference>
<organism evidence="11 12">
    <name type="scientific">Alteribacter lacisalsi</name>
    <dbReference type="NCBI Taxonomy" id="2045244"/>
    <lineage>
        <taxon>Bacteria</taxon>
        <taxon>Bacillati</taxon>
        <taxon>Bacillota</taxon>
        <taxon>Bacilli</taxon>
        <taxon>Bacillales</taxon>
        <taxon>Bacillaceae</taxon>
        <taxon>Alteribacter</taxon>
    </lineage>
</organism>
<comment type="caution">
    <text evidence="11">The sequence shown here is derived from an EMBL/GenBank/DDBJ whole genome shotgun (WGS) entry which is preliminary data.</text>
</comment>
<dbReference type="RefSeq" id="WP_110516279.1">
    <property type="nucleotide sequence ID" value="NZ_PDOF01000001.1"/>
</dbReference>
<evidence type="ECO:0000256" key="9">
    <source>
        <dbReference type="RuleBase" id="RU366031"/>
    </source>
</evidence>
<comment type="function">
    <text evidence="6 9">Catalyzes cyclization of the linear tetrapyrrole, hydroxymethylbilane, to the macrocyclic uroporphyrinogen III.</text>
</comment>
<evidence type="ECO:0000256" key="3">
    <source>
        <dbReference type="ARBA" id="ARBA00013109"/>
    </source>
</evidence>
<dbReference type="EC" id="4.2.1.75" evidence="3 9"/>
<dbReference type="SUPFAM" id="SSF69618">
    <property type="entry name" value="HemD-like"/>
    <property type="match status" value="1"/>
</dbReference>
<evidence type="ECO:0000256" key="4">
    <source>
        <dbReference type="ARBA" id="ARBA00023239"/>
    </source>
</evidence>
<evidence type="ECO:0000256" key="2">
    <source>
        <dbReference type="ARBA" id="ARBA00008133"/>
    </source>
</evidence>
<proteinExistence type="inferred from homology"/>
<gene>
    <name evidence="11" type="ORF">CR205_01570</name>
</gene>
<comment type="catalytic activity">
    <reaction evidence="8 9">
        <text>hydroxymethylbilane = uroporphyrinogen III + H2O</text>
        <dbReference type="Rhea" id="RHEA:18965"/>
        <dbReference type="ChEBI" id="CHEBI:15377"/>
        <dbReference type="ChEBI" id="CHEBI:57308"/>
        <dbReference type="ChEBI" id="CHEBI:57845"/>
        <dbReference type="EC" id="4.2.1.75"/>
    </reaction>
</comment>
<dbReference type="InterPro" id="IPR003754">
    <property type="entry name" value="4pyrrol_synth_uPrphyn_synth"/>
</dbReference>
<evidence type="ECO:0000259" key="10">
    <source>
        <dbReference type="Pfam" id="PF02602"/>
    </source>
</evidence>
<dbReference type="GO" id="GO:0006780">
    <property type="term" value="P:uroporphyrinogen III biosynthetic process"/>
    <property type="evidence" value="ECO:0007669"/>
    <property type="project" value="UniProtKB-UniRule"/>
</dbReference>
<dbReference type="GO" id="GO:0006782">
    <property type="term" value="P:protoporphyrinogen IX biosynthetic process"/>
    <property type="evidence" value="ECO:0007669"/>
    <property type="project" value="UniProtKB-UniRule"/>
</dbReference>
<evidence type="ECO:0000256" key="8">
    <source>
        <dbReference type="ARBA" id="ARBA00048617"/>
    </source>
</evidence>
<dbReference type="GO" id="GO:0004852">
    <property type="term" value="F:uroporphyrinogen-III synthase activity"/>
    <property type="evidence" value="ECO:0007669"/>
    <property type="project" value="UniProtKB-UniRule"/>
</dbReference>
<name>A0A2W0HUJ0_9BACI</name>
<evidence type="ECO:0000256" key="5">
    <source>
        <dbReference type="ARBA" id="ARBA00023244"/>
    </source>
</evidence>
<evidence type="ECO:0000313" key="11">
    <source>
        <dbReference type="EMBL" id="PYZ97318.1"/>
    </source>
</evidence>
<evidence type="ECO:0000256" key="1">
    <source>
        <dbReference type="ARBA" id="ARBA00004772"/>
    </source>
</evidence>
<dbReference type="AlphaFoldDB" id="A0A2W0HUJ0"/>
<dbReference type="PANTHER" id="PTHR38042">
    <property type="entry name" value="UROPORPHYRINOGEN-III SYNTHASE, CHLOROPLASTIC"/>
    <property type="match status" value="1"/>
</dbReference>
<protein>
    <recommendedName>
        <fullName evidence="7 9">Uroporphyrinogen-III synthase</fullName>
        <ecNumber evidence="3 9">4.2.1.75</ecNumber>
    </recommendedName>
</protein>
<sequence length="258" mass="28220">MAGLLEGVTVANTRAAHQAAQFSALIREHGGSTFEAPLIKVFLSEDVREESNVFSRLHSFDAIIFTSTNAVAFTLEALEEAGLSVQDLARVPVACVGTKTEAALTEHGISVSYMPDRFDAENLAAELIRHLSKGSCVLYPRSRMARTVLKDTLTARGIYVEDPVIYDTGPDDQGAMRLKKAVLARQTDVIPFFSPSAVRAFFSHLSMEEREQISRTCLIAAIGPVTEQALRQERVTHYTVARRYTAEGMIEAVADALS</sequence>
<dbReference type="Gene3D" id="3.40.50.10090">
    <property type="match status" value="2"/>
</dbReference>
<accession>A0A2W0HUJ0</accession>
<dbReference type="CDD" id="cd06578">
    <property type="entry name" value="HemD"/>
    <property type="match status" value="1"/>
</dbReference>
<dbReference type="InterPro" id="IPR039793">
    <property type="entry name" value="UROS/Hem4"/>
</dbReference>
<keyword evidence="5 9" id="KW-0627">Porphyrin biosynthesis</keyword>
<comment type="similarity">
    <text evidence="2 9">Belongs to the uroporphyrinogen-III synthase family.</text>
</comment>
<keyword evidence="4 9" id="KW-0456">Lyase</keyword>
<dbReference type="UniPathway" id="UPA00251">
    <property type="reaction ID" value="UER00320"/>
</dbReference>
<keyword evidence="12" id="KW-1185">Reference proteome</keyword>
<dbReference type="InterPro" id="IPR036108">
    <property type="entry name" value="4pyrrol_syn_uPrphyn_synt_sf"/>
</dbReference>
<dbReference type="Pfam" id="PF02602">
    <property type="entry name" value="HEM4"/>
    <property type="match status" value="1"/>
</dbReference>